<dbReference type="CDD" id="cd03221">
    <property type="entry name" value="ABCF_EF-3"/>
    <property type="match status" value="2"/>
</dbReference>
<dbReference type="PROSITE" id="PS50893">
    <property type="entry name" value="ABC_TRANSPORTER_2"/>
    <property type="match status" value="2"/>
</dbReference>
<dbReference type="InterPro" id="IPR027417">
    <property type="entry name" value="P-loop_NTPase"/>
</dbReference>
<dbReference type="AlphaFoldDB" id="A0A4R7D062"/>
<dbReference type="SMART" id="SM00382">
    <property type="entry name" value="AAA"/>
    <property type="match status" value="2"/>
</dbReference>
<dbReference type="InterPro" id="IPR050611">
    <property type="entry name" value="ABCF"/>
</dbReference>
<organism evidence="6 7">
    <name type="scientific">Sphingobacterium paludis</name>
    <dbReference type="NCBI Taxonomy" id="1476465"/>
    <lineage>
        <taxon>Bacteria</taxon>
        <taxon>Pseudomonadati</taxon>
        <taxon>Bacteroidota</taxon>
        <taxon>Sphingobacteriia</taxon>
        <taxon>Sphingobacteriales</taxon>
        <taxon>Sphingobacteriaceae</taxon>
        <taxon>Sphingobacterium</taxon>
    </lineage>
</organism>
<dbReference type="InterPro" id="IPR003593">
    <property type="entry name" value="AAA+_ATPase"/>
</dbReference>
<dbReference type="PANTHER" id="PTHR19211:SF6">
    <property type="entry name" value="BLL7188 PROTEIN"/>
    <property type="match status" value="1"/>
</dbReference>
<name>A0A4R7D062_9SPHI</name>
<evidence type="ECO:0000313" key="7">
    <source>
        <dbReference type="Proteomes" id="UP000294752"/>
    </source>
</evidence>
<comment type="caution">
    <text evidence="6">The sequence shown here is derived from an EMBL/GenBank/DDBJ whole genome shotgun (WGS) entry which is preliminary data.</text>
</comment>
<feature type="domain" description="ABC transporter" evidence="5">
    <location>
        <begin position="352"/>
        <end position="545"/>
    </location>
</feature>
<sequence>MAVKADLPFYYCKTIIMFTIQHLTYIHPDKETLFSKLSFSLSKHQKAALIGDNGTGKSTLLRLIAGQISPAAGEVSTDGSIFFVPQLYGQFDTHTVAEVLGFSEKLNAYYAILDGKVDLANYVILDDDWDVEERCLRALAHWGLPAVALTTFLGDLSGGEKVKVFLAAAWLYRPDLLLLDEPSNHLDAAGQQMLYQFIKEMNCAMLIVSHDRQLLQLFDSVLELTPSGIISFSGSYTLYKEQKDLANDALQQKIASQEKEVRKAKDKQRDTLERQQRADARGKKKQEQAGVARIMMNTLRNSAENSTSKIRSIHTERMEGLRKELTDLRGARPAASTMRFTYAEKPIKLSGKVLLDLAQANIRIQSKNLWSAALSFQLKAGERVAIQGANGSGKTTFAQIAVGYMQPTEGVVKRYWHQAFYIDQDYSLLDNDLSVYEQAQQANDGGFLEHQVKTKLDQFLFSADCWTKRCSMLSGGERMRLALCCLSLRKEVPDLLILDEPTNNLDIQNIEILTHAIAEYPGTLLVISHDQQFLDELHITRIVAL</sequence>
<dbReference type="Gene3D" id="3.40.50.300">
    <property type="entry name" value="P-loop containing nucleotide triphosphate hydrolases"/>
    <property type="match status" value="2"/>
</dbReference>
<evidence type="ECO:0000256" key="4">
    <source>
        <dbReference type="SAM" id="MobiDB-lite"/>
    </source>
</evidence>
<evidence type="ECO:0000259" key="5">
    <source>
        <dbReference type="PROSITE" id="PS50893"/>
    </source>
</evidence>
<evidence type="ECO:0000256" key="2">
    <source>
        <dbReference type="ARBA" id="ARBA00022741"/>
    </source>
</evidence>
<keyword evidence="3" id="KW-0067">ATP-binding</keyword>
<dbReference type="GO" id="GO:0005524">
    <property type="term" value="F:ATP binding"/>
    <property type="evidence" value="ECO:0007669"/>
    <property type="project" value="UniProtKB-KW"/>
</dbReference>
<dbReference type="PROSITE" id="PS00211">
    <property type="entry name" value="ABC_TRANSPORTER_1"/>
    <property type="match status" value="2"/>
</dbReference>
<dbReference type="SUPFAM" id="SSF52540">
    <property type="entry name" value="P-loop containing nucleoside triphosphate hydrolases"/>
    <property type="match status" value="2"/>
</dbReference>
<feature type="domain" description="ABC transporter" evidence="5">
    <location>
        <begin position="18"/>
        <end position="252"/>
    </location>
</feature>
<reference evidence="6 7" key="1">
    <citation type="submission" date="2019-03" db="EMBL/GenBank/DDBJ databases">
        <title>Genomic Encyclopedia of Type Strains, Phase III (KMG-III): the genomes of soil and plant-associated and newly described type strains.</title>
        <authorList>
            <person name="Whitman W."/>
        </authorList>
    </citation>
    <scope>NUCLEOTIDE SEQUENCE [LARGE SCALE GENOMIC DNA]</scope>
    <source>
        <strain evidence="6 7">CGMCC 1.12801</strain>
    </source>
</reference>
<dbReference type="Pfam" id="PF00005">
    <property type="entry name" value="ABC_tran"/>
    <property type="match status" value="2"/>
</dbReference>
<dbReference type="FunFam" id="3.40.50.300:FF:001320">
    <property type="entry name" value="Heme ABC transporter ATP-binding protein"/>
    <property type="match status" value="1"/>
</dbReference>
<dbReference type="GO" id="GO:0016887">
    <property type="term" value="F:ATP hydrolysis activity"/>
    <property type="evidence" value="ECO:0007669"/>
    <property type="project" value="InterPro"/>
</dbReference>
<gene>
    <name evidence="6" type="ORF">B0I21_1056</name>
</gene>
<feature type="compositionally biased region" description="Basic and acidic residues" evidence="4">
    <location>
        <begin position="257"/>
        <end position="287"/>
    </location>
</feature>
<keyword evidence="7" id="KW-1185">Reference proteome</keyword>
<evidence type="ECO:0000313" key="6">
    <source>
        <dbReference type="EMBL" id="TDS12875.1"/>
    </source>
</evidence>
<dbReference type="InterPro" id="IPR017871">
    <property type="entry name" value="ABC_transporter-like_CS"/>
</dbReference>
<dbReference type="InterPro" id="IPR003439">
    <property type="entry name" value="ABC_transporter-like_ATP-bd"/>
</dbReference>
<dbReference type="Proteomes" id="UP000294752">
    <property type="component" value="Unassembled WGS sequence"/>
</dbReference>
<keyword evidence="2" id="KW-0547">Nucleotide-binding</keyword>
<evidence type="ECO:0000256" key="3">
    <source>
        <dbReference type="ARBA" id="ARBA00022840"/>
    </source>
</evidence>
<proteinExistence type="predicted"/>
<accession>A0A4R7D062</accession>
<keyword evidence="1" id="KW-0677">Repeat</keyword>
<dbReference type="PANTHER" id="PTHR19211">
    <property type="entry name" value="ATP-BINDING TRANSPORT PROTEIN-RELATED"/>
    <property type="match status" value="1"/>
</dbReference>
<evidence type="ECO:0000256" key="1">
    <source>
        <dbReference type="ARBA" id="ARBA00022737"/>
    </source>
</evidence>
<feature type="region of interest" description="Disordered" evidence="4">
    <location>
        <begin position="257"/>
        <end position="290"/>
    </location>
</feature>
<protein>
    <submittedName>
        <fullName evidence="6">ATPase subunit of ABC transporter with duplicated ATPase domains</fullName>
    </submittedName>
</protein>
<dbReference type="EMBL" id="SNZV01000005">
    <property type="protein sequence ID" value="TDS12875.1"/>
    <property type="molecule type" value="Genomic_DNA"/>
</dbReference>